<reference evidence="7 8" key="1">
    <citation type="submission" date="2024-03" db="EMBL/GenBank/DDBJ databases">
        <title>Adaptation during the transition from Ophiocordyceps entomopathogen to insect associate is accompanied by gene loss and intensified selection.</title>
        <authorList>
            <person name="Ward C.M."/>
            <person name="Onetto C.A."/>
            <person name="Borneman A.R."/>
        </authorList>
    </citation>
    <scope>NUCLEOTIDE SEQUENCE [LARGE SCALE GENOMIC DNA]</scope>
    <source>
        <strain evidence="7">AWRI1</strain>
        <tissue evidence="7">Single Adult Female</tissue>
    </source>
</reference>
<dbReference type="InterPro" id="IPR013087">
    <property type="entry name" value="Znf_C2H2_type"/>
</dbReference>
<sequence length="121" mass="13836">MPERVVDGQRYPQRVVAFLVFPQRIVALFLSHNVDGNGLALLQRAAVHFAQKSKERDRSQSQKAFVCQACGRGYKYKGNLKQHQRFECGVEPQFECTICHRPFTHKSTLKTHLGIVHGQVM</sequence>
<keyword evidence="8" id="KW-1185">Reference proteome</keyword>
<keyword evidence="3 5" id="KW-0863">Zinc-finger</keyword>
<gene>
    <name evidence="7" type="ORF">V9T40_010887</name>
</gene>
<evidence type="ECO:0000313" key="8">
    <source>
        <dbReference type="Proteomes" id="UP001367676"/>
    </source>
</evidence>
<keyword evidence="1" id="KW-0479">Metal-binding</keyword>
<keyword evidence="2" id="KW-0677">Repeat</keyword>
<accession>A0AAN9T606</accession>
<dbReference type="Pfam" id="PF00096">
    <property type="entry name" value="zf-C2H2"/>
    <property type="match status" value="2"/>
</dbReference>
<dbReference type="InterPro" id="IPR036236">
    <property type="entry name" value="Znf_C2H2_sf"/>
</dbReference>
<dbReference type="PANTHER" id="PTHR14196:SF12">
    <property type="entry name" value="ZINC FINGER PROTEIN 208-LIKE"/>
    <property type="match status" value="1"/>
</dbReference>
<dbReference type="FunFam" id="3.30.160.60:FF:000100">
    <property type="entry name" value="Zinc finger 45-like"/>
    <property type="match status" value="1"/>
</dbReference>
<dbReference type="AlphaFoldDB" id="A0AAN9T606"/>
<evidence type="ECO:0000256" key="3">
    <source>
        <dbReference type="ARBA" id="ARBA00022771"/>
    </source>
</evidence>
<dbReference type="SMART" id="SM00355">
    <property type="entry name" value="ZnF_C2H2"/>
    <property type="match status" value="2"/>
</dbReference>
<dbReference type="GO" id="GO:0008270">
    <property type="term" value="F:zinc ion binding"/>
    <property type="evidence" value="ECO:0007669"/>
    <property type="project" value="UniProtKB-KW"/>
</dbReference>
<dbReference type="Gene3D" id="3.30.160.60">
    <property type="entry name" value="Classic Zinc Finger"/>
    <property type="match status" value="1"/>
</dbReference>
<feature type="domain" description="C2H2-type" evidence="6">
    <location>
        <begin position="65"/>
        <end position="92"/>
    </location>
</feature>
<protein>
    <recommendedName>
        <fullName evidence="6">C2H2-type domain-containing protein</fullName>
    </recommendedName>
</protein>
<dbReference type="GO" id="GO:0000981">
    <property type="term" value="F:DNA-binding transcription factor activity, RNA polymerase II-specific"/>
    <property type="evidence" value="ECO:0007669"/>
    <property type="project" value="TreeGrafter"/>
</dbReference>
<feature type="domain" description="C2H2-type" evidence="6">
    <location>
        <begin position="94"/>
        <end position="117"/>
    </location>
</feature>
<evidence type="ECO:0000313" key="7">
    <source>
        <dbReference type="EMBL" id="KAK7573696.1"/>
    </source>
</evidence>
<dbReference type="PROSITE" id="PS50157">
    <property type="entry name" value="ZINC_FINGER_C2H2_2"/>
    <property type="match status" value="2"/>
</dbReference>
<comment type="caution">
    <text evidence="7">The sequence shown here is derived from an EMBL/GenBank/DDBJ whole genome shotgun (WGS) entry which is preliminary data.</text>
</comment>
<dbReference type="SUPFAM" id="SSF57667">
    <property type="entry name" value="beta-beta-alpha zinc fingers"/>
    <property type="match status" value="1"/>
</dbReference>
<dbReference type="GO" id="GO:0000977">
    <property type="term" value="F:RNA polymerase II transcription regulatory region sequence-specific DNA binding"/>
    <property type="evidence" value="ECO:0007669"/>
    <property type="project" value="TreeGrafter"/>
</dbReference>
<evidence type="ECO:0000256" key="1">
    <source>
        <dbReference type="ARBA" id="ARBA00022723"/>
    </source>
</evidence>
<dbReference type="PROSITE" id="PS00028">
    <property type="entry name" value="ZINC_FINGER_C2H2_1"/>
    <property type="match status" value="1"/>
</dbReference>
<organism evidence="7 8">
    <name type="scientific">Parthenolecanium corni</name>
    <dbReference type="NCBI Taxonomy" id="536013"/>
    <lineage>
        <taxon>Eukaryota</taxon>
        <taxon>Metazoa</taxon>
        <taxon>Ecdysozoa</taxon>
        <taxon>Arthropoda</taxon>
        <taxon>Hexapoda</taxon>
        <taxon>Insecta</taxon>
        <taxon>Pterygota</taxon>
        <taxon>Neoptera</taxon>
        <taxon>Paraneoptera</taxon>
        <taxon>Hemiptera</taxon>
        <taxon>Sternorrhyncha</taxon>
        <taxon>Coccoidea</taxon>
        <taxon>Coccidae</taxon>
        <taxon>Parthenolecanium</taxon>
    </lineage>
</organism>
<dbReference type="Proteomes" id="UP001367676">
    <property type="component" value="Unassembled WGS sequence"/>
</dbReference>
<evidence type="ECO:0000259" key="6">
    <source>
        <dbReference type="PROSITE" id="PS50157"/>
    </source>
</evidence>
<dbReference type="InterPro" id="IPR050717">
    <property type="entry name" value="C2H2-ZF_Transcription_Reg"/>
</dbReference>
<proteinExistence type="predicted"/>
<dbReference type="PANTHER" id="PTHR14196">
    <property type="entry name" value="ODD-SKIPPED - RELATED"/>
    <property type="match status" value="1"/>
</dbReference>
<evidence type="ECO:0000256" key="4">
    <source>
        <dbReference type="ARBA" id="ARBA00022833"/>
    </source>
</evidence>
<evidence type="ECO:0000256" key="5">
    <source>
        <dbReference type="PROSITE-ProRule" id="PRU00042"/>
    </source>
</evidence>
<dbReference type="GO" id="GO:0005634">
    <property type="term" value="C:nucleus"/>
    <property type="evidence" value="ECO:0007669"/>
    <property type="project" value="TreeGrafter"/>
</dbReference>
<evidence type="ECO:0000256" key="2">
    <source>
        <dbReference type="ARBA" id="ARBA00022737"/>
    </source>
</evidence>
<keyword evidence="4" id="KW-0862">Zinc</keyword>
<dbReference type="EMBL" id="JBBCAQ010000037">
    <property type="protein sequence ID" value="KAK7573696.1"/>
    <property type="molecule type" value="Genomic_DNA"/>
</dbReference>
<name>A0AAN9T606_9HEMI</name>